<organism evidence="1 2">
    <name type="scientific">Caballeronia telluris</name>
    <dbReference type="NCBI Taxonomy" id="326475"/>
    <lineage>
        <taxon>Bacteria</taxon>
        <taxon>Pseudomonadati</taxon>
        <taxon>Pseudomonadota</taxon>
        <taxon>Betaproteobacteria</taxon>
        <taxon>Burkholderiales</taxon>
        <taxon>Burkholderiaceae</taxon>
        <taxon>Caballeronia</taxon>
    </lineage>
</organism>
<comment type="caution">
    <text evidence="1">The sequence shown here is derived from an EMBL/GenBank/DDBJ whole genome shotgun (WGS) entry which is preliminary data.</text>
</comment>
<dbReference type="Proteomes" id="UP000054717">
    <property type="component" value="Unassembled WGS sequence"/>
</dbReference>
<evidence type="ECO:0000313" key="2">
    <source>
        <dbReference type="Proteomes" id="UP000054717"/>
    </source>
</evidence>
<gene>
    <name evidence="1" type="ORF">AWB66_02024</name>
</gene>
<protein>
    <recommendedName>
        <fullName evidence="3">DUF1488 domain-containing protein</fullName>
    </recommendedName>
</protein>
<dbReference type="InterPro" id="IPR009962">
    <property type="entry name" value="DUF1488"/>
</dbReference>
<evidence type="ECO:0000313" key="1">
    <source>
        <dbReference type="EMBL" id="SAL39547.1"/>
    </source>
</evidence>
<dbReference type="SUPFAM" id="SSF160272">
    <property type="entry name" value="Shew3726-like"/>
    <property type="match status" value="1"/>
</dbReference>
<dbReference type="Gene3D" id="3.30.160.140">
    <property type="entry name" value="Shew3726-like"/>
    <property type="match status" value="1"/>
</dbReference>
<keyword evidence="2" id="KW-1185">Reference proteome</keyword>
<sequence length="73" mass="8250">MVLFMAVAHGETVQCAITRDALEEHFWTPVGATDARLLKAYMDGRKRIAAAVERKMLRDRRAPIVLHASDFSH</sequence>
<accession>A0A158H5X0</accession>
<evidence type="ECO:0008006" key="3">
    <source>
        <dbReference type="Google" id="ProtNLM"/>
    </source>
</evidence>
<name>A0A158H5X0_9BURK</name>
<dbReference type="AlphaFoldDB" id="A0A158H5X0"/>
<proteinExistence type="predicted"/>
<dbReference type="Pfam" id="PF07369">
    <property type="entry name" value="DUF1488"/>
    <property type="match status" value="1"/>
</dbReference>
<dbReference type="EMBL" id="FCNZ02000006">
    <property type="protein sequence ID" value="SAL39547.1"/>
    <property type="molecule type" value="Genomic_DNA"/>
</dbReference>
<dbReference type="InterPro" id="IPR036692">
    <property type="entry name" value="Shew3726-like_sf"/>
</dbReference>
<reference evidence="1" key="1">
    <citation type="submission" date="2016-01" db="EMBL/GenBank/DDBJ databases">
        <authorList>
            <person name="Peeters Charlotte."/>
        </authorList>
    </citation>
    <scope>NUCLEOTIDE SEQUENCE</scope>
    <source>
        <strain evidence="1">LMG 22936</strain>
    </source>
</reference>